<evidence type="ECO:0000313" key="2">
    <source>
        <dbReference type="Proteomes" id="UP001157006"/>
    </source>
</evidence>
<reference evidence="1 2" key="1">
    <citation type="submission" date="2023-01" db="EMBL/GenBank/DDBJ databases">
        <authorList>
            <person name="Kreplak J."/>
        </authorList>
    </citation>
    <scope>NUCLEOTIDE SEQUENCE [LARGE SCALE GENOMIC DNA]</scope>
</reference>
<gene>
    <name evidence="1" type="ORF">VFH_U020600</name>
</gene>
<name>A0AAV0YES9_VICFA</name>
<dbReference type="AlphaFoldDB" id="A0AAV0YES9"/>
<dbReference type="Proteomes" id="UP001157006">
    <property type="component" value="Unassembled WGS sequence"/>
</dbReference>
<keyword evidence="2" id="KW-1185">Reference proteome</keyword>
<evidence type="ECO:0000313" key="1">
    <source>
        <dbReference type="EMBL" id="CAI8583284.1"/>
    </source>
</evidence>
<organism evidence="1 2">
    <name type="scientific">Vicia faba</name>
    <name type="common">Broad bean</name>
    <name type="synonym">Faba vulgaris</name>
    <dbReference type="NCBI Taxonomy" id="3906"/>
    <lineage>
        <taxon>Eukaryota</taxon>
        <taxon>Viridiplantae</taxon>
        <taxon>Streptophyta</taxon>
        <taxon>Embryophyta</taxon>
        <taxon>Tracheophyta</taxon>
        <taxon>Spermatophyta</taxon>
        <taxon>Magnoliopsida</taxon>
        <taxon>eudicotyledons</taxon>
        <taxon>Gunneridae</taxon>
        <taxon>Pentapetalae</taxon>
        <taxon>rosids</taxon>
        <taxon>fabids</taxon>
        <taxon>Fabales</taxon>
        <taxon>Fabaceae</taxon>
        <taxon>Papilionoideae</taxon>
        <taxon>50 kb inversion clade</taxon>
        <taxon>NPAAA clade</taxon>
        <taxon>Hologalegina</taxon>
        <taxon>IRL clade</taxon>
        <taxon>Fabeae</taxon>
        <taxon>Vicia</taxon>
    </lineage>
</organism>
<accession>A0AAV0YES9</accession>
<proteinExistence type="predicted"/>
<dbReference type="EMBL" id="CATIWC010000570">
    <property type="protein sequence ID" value="CAI8583284.1"/>
    <property type="molecule type" value="Genomic_DNA"/>
</dbReference>
<evidence type="ECO:0008006" key="3">
    <source>
        <dbReference type="Google" id="ProtNLM"/>
    </source>
</evidence>
<sequence length="106" mass="11043">MSQSEEMLSIEGSSVDVTVSKGRGTAGSFVVLEGCDSYVSATIRMSSSTIACTSLITTFIIRISGPSRSGGLYGAGDIYATPVPKVPSGRLCSSFPWEKNSPSLEP</sequence>
<protein>
    <recommendedName>
        <fullName evidence="3">AT-hook motif nuclear-localized protein</fullName>
    </recommendedName>
</protein>
<comment type="caution">
    <text evidence="1">The sequence shown here is derived from an EMBL/GenBank/DDBJ whole genome shotgun (WGS) entry which is preliminary data.</text>
</comment>